<reference evidence="2" key="1">
    <citation type="submission" date="2022-11" db="UniProtKB">
        <authorList>
            <consortium name="WormBaseParasite"/>
        </authorList>
    </citation>
    <scope>IDENTIFICATION</scope>
</reference>
<accession>A0A914SCQ6</accession>
<dbReference type="Proteomes" id="UP000887564">
    <property type="component" value="Unplaced"/>
</dbReference>
<proteinExistence type="predicted"/>
<name>A0A914SCQ6_PAREQ</name>
<dbReference type="AlphaFoldDB" id="A0A914SCQ6"/>
<dbReference type="WBParaSite" id="PEQ_0001186601-mRNA-1">
    <property type="protein sequence ID" value="PEQ_0001186601-mRNA-1"/>
    <property type="gene ID" value="PEQ_0001186601"/>
</dbReference>
<sequence length="54" mass="6550">MFSDKTQMFRQERKSFLLREFWKRRASQGRETLFDTWHMCPLLKLLLATKGEVG</sequence>
<evidence type="ECO:0000313" key="2">
    <source>
        <dbReference type="WBParaSite" id="PEQ_0001186601-mRNA-1"/>
    </source>
</evidence>
<protein>
    <submittedName>
        <fullName evidence="2">Uncharacterized protein</fullName>
    </submittedName>
</protein>
<evidence type="ECO:0000313" key="1">
    <source>
        <dbReference type="Proteomes" id="UP000887564"/>
    </source>
</evidence>
<organism evidence="1 2">
    <name type="scientific">Parascaris equorum</name>
    <name type="common">Equine roundworm</name>
    <dbReference type="NCBI Taxonomy" id="6256"/>
    <lineage>
        <taxon>Eukaryota</taxon>
        <taxon>Metazoa</taxon>
        <taxon>Ecdysozoa</taxon>
        <taxon>Nematoda</taxon>
        <taxon>Chromadorea</taxon>
        <taxon>Rhabditida</taxon>
        <taxon>Spirurina</taxon>
        <taxon>Ascaridomorpha</taxon>
        <taxon>Ascaridoidea</taxon>
        <taxon>Ascarididae</taxon>
        <taxon>Parascaris</taxon>
    </lineage>
</organism>
<keyword evidence="1" id="KW-1185">Reference proteome</keyword>